<name>A0A1I8M870_MUSDO</name>
<proteinExistence type="inferred from homology"/>
<accession>A0A1I8M870</accession>
<evidence type="ECO:0000256" key="4">
    <source>
        <dbReference type="ARBA" id="ARBA00022670"/>
    </source>
</evidence>
<dbReference type="SUPFAM" id="SSF55486">
    <property type="entry name" value="Metalloproteases ('zincins'), catalytic domain"/>
    <property type="match status" value="1"/>
</dbReference>
<dbReference type="PROSITE" id="PS51885">
    <property type="entry name" value="NEPRILYSIN"/>
    <property type="match status" value="1"/>
</dbReference>
<keyword evidence="4" id="KW-0645">Protease</keyword>
<feature type="domain" description="Peptidase M13 C-terminal" evidence="10">
    <location>
        <begin position="486"/>
        <end position="548"/>
    </location>
</feature>
<dbReference type="GO" id="GO:0005886">
    <property type="term" value="C:plasma membrane"/>
    <property type="evidence" value="ECO:0007669"/>
    <property type="project" value="UniProtKB-SubCell"/>
</dbReference>
<evidence type="ECO:0008006" key="13">
    <source>
        <dbReference type="Google" id="ProtNLM"/>
    </source>
</evidence>
<dbReference type="GO" id="GO:0046872">
    <property type="term" value="F:metal ion binding"/>
    <property type="evidence" value="ECO:0007669"/>
    <property type="project" value="UniProtKB-KW"/>
</dbReference>
<dbReference type="GO" id="GO:0016485">
    <property type="term" value="P:protein processing"/>
    <property type="evidence" value="ECO:0007669"/>
    <property type="project" value="TreeGrafter"/>
</dbReference>
<reference evidence="12" key="1">
    <citation type="submission" date="2020-05" db="UniProtKB">
        <authorList>
            <consortium name="EnsemblMetazoa"/>
        </authorList>
    </citation>
    <scope>IDENTIFICATION</scope>
    <source>
        <strain evidence="12">Aabys</strain>
    </source>
</reference>
<feature type="domain" description="Peptidase M13 N-terminal" evidence="11">
    <location>
        <begin position="67"/>
        <end position="416"/>
    </location>
</feature>
<dbReference type="OrthoDB" id="10431315at2759"/>
<comment type="cofactor">
    <cofactor evidence="1">
        <name>Zn(2+)</name>
        <dbReference type="ChEBI" id="CHEBI:29105"/>
    </cofactor>
</comment>
<evidence type="ECO:0000259" key="10">
    <source>
        <dbReference type="Pfam" id="PF01431"/>
    </source>
</evidence>
<evidence type="ECO:0000256" key="6">
    <source>
        <dbReference type="ARBA" id="ARBA00022801"/>
    </source>
</evidence>
<dbReference type="RefSeq" id="XP_005190922.2">
    <property type="nucleotide sequence ID" value="XM_005190865.2"/>
</dbReference>
<dbReference type="InterPro" id="IPR018497">
    <property type="entry name" value="Peptidase_M13_C"/>
</dbReference>
<evidence type="ECO:0000313" key="12">
    <source>
        <dbReference type="EnsemblMetazoa" id="MDOA002247-PA"/>
    </source>
</evidence>
<dbReference type="InterPro" id="IPR000718">
    <property type="entry name" value="Peptidase_M13"/>
</dbReference>
<dbReference type="InterPro" id="IPR042089">
    <property type="entry name" value="Peptidase_M13_dom_2"/>
</dbReference>
<evidence type="ECO:0000256" key="9">
    <source>
        <dbReference type="SAM" id="SignalP"/>
    </source>
</evidence>
<evidence type="ECO:0000256" key="7">
    <source>
        <dbReference type="ARBA" id="ARBA00022833"/>
    </source>
</evidence>
<comment type="similarity">
    <text evidence="3">Belongs to the peptidase M13 family.</text>
</comment>
<keyword evidence="6" id="KW-0378">Hydrolase</keyword>
<protein>
    <recommendedName>
        <fullName evidence="13">Peptidase M13 N-terminal domain-containing protein</fullName>
    </recommendedName>
</protein>
<organism evidence="12">
    <name type="scientific">Musca domestica</name>
    <name type="common">House fly</name>
    <dbReference type="NCBI Taxonomy" id="7370"/>
    <lineage>
        <taxon>Eukaryota</taxon>
        <taxon>Metazoa</taxon>
        <taxon>Ecdysozoa</taxon>
        <taxon>Arthropoda</taxon>
        <taxon>Hexapoda</taxon>
        <taxon>Insecta</taxon>
        <taxon>Pterygota</taxon>
        <taxon>Neoptera</taxon>
        <taxon>Endopterygota</taxon>
        <taxon>Diptera</taxon>
        <taxon>Brachycera</taxon>
        <taxon>Muscomorpha</taxon>
        <taxon>Muscoidea</taxon>
        <taxon>Muscidae</taxon>
        <taxon>Musca</taxon>
    </lineage>
</organism>
<keyword evidence="9" id="KW-0732">Signal</keyword>
<dbReference type="PANTHER" id="PTHR11733:SF231">
    <property type="entry name" value="LD31822P"/>
    <property type="match status" value="1"/>
</dbReference>
<dbReference type="KEGG" id="mde:101888914"/>
<evidence type="ECO:0000259" key="11">
    <source>
        <dbReference type="Pfam" id="PF05649"/>
    </source>
</evidence>
<evidence type="ECO:0000256" key="5">
    <source>
        <dbReference type="ARBA" id="ARBA00022723"/>
    </source>
</evidence>
<dbReference type="InterPro" id="IPR008753">
    <property type="entry name" value="Peptidase_M13_N"/>
</dbReference>
<dbReference type="GO" id="GO:0004222">
    <property type="term" value="F:metalloendopeptidase activity"/>
    <property type="evidence" value="ECO:0007669"/>
    <property type="project" value="InterPro"/>
</dbReference>
<evidence type="ECO:0000256" key="3">
    <source>
        <dbReference type="ARBA" id="ARBA00007357"/>
    </source>
</evidence>
<feature type="chain" id="PRO_5044559989" description="Peptidase M13 N-terminal domain-containing protein" evidence="9">
    <location>
        <begin position="22"/>
        <end position="630"/>
    </location>
</feature>
<dbReference type="PANTHER" id="PTHR11733">
    <property type="entry name" value="ZINC METALLOPROTEASE FAMILY M13 NEPRILYSIN-RELATED"/>
    <property type="match status" value="1"/>
</dbReference>
<evidence type="ECO:0000256" key="8">
    <source>
        <dbReference type="ARBA" id="ARBA00023049"/>
    </source>
</evidence>
<keyword evidence="8" id="KW-0482">Metalloprotease</keyword>
<sequence>MENVWRLVVVLMVSQFSLVRSDQNVTVEEVLKPMAMAIDSFRVNSTDNVNDKLRRQIEESRDWKTIPCDNFLHHACGSWPYFMESQVFDVLHIIDAKFNEELREIFQNHNPRRPEMNFMRQARNYYESCMAVMAEGKPLNPVEYLKWLQYNENLHWVPYGGEVRNHSIHRNWVKMLAIFRKYGLNNFILLEEAMQHPWNNTKMILAIKRPYADHPEHYLGPLESEQRKFTLRNISDLENHQKYVDFDLQLKQLVDYHTNVSASQPQMVTFGQLKHMQMSWLQQYLIVALHPLQIDPDWEVFIEDGDYLKTLKLFLDEVDDEKFLAQYLQLNFLSRLSYSQTDGGHYECMQSTRHLFPLVMQWLYKHHHREISFEFYKLQLLFSNLKRNLKKRLNRTLENPALEVAINKLNNLKLQIIDVWQPAIEHLYSDLWLDPFDFVGNRLKLQHKQVQSQHSHLGDVVQRGALEFLQLQRRDIAESPLPFSVPRQNLIVLPVTALQFPLYHPQLQQLFVYSSLGYAMAREIVSFFSDPQRQQIDAKGNVNLKLRDYFQNLTLTEDHKIAGFALDLAYETLSVIRAVSREEVKLFLLNFAHNYCSNYMKFGDNLKLVNGVFERFSSTRWNVFGCYKEE</sequence>
<dbReference type="eggNOG" id="KOG3624">
    <property type="taxonomic scope" value="Eukaryota"/>
</dbReference>
<dbReference type="EnsemblMetazoa" id="MDOA002247-RA">
    <property type="protein sequence ID" value="MDOA002247-PA"/>
    <property type="gene ID" value="MDOA002247"/>
</dbReference>
<evidence type="ECO:0000256" key="1">
    <source>
        <dbReference type="ARBA" id="ARBA00001947"/>
    </source>
</evidence>
<keyword evidence="7" id="KW-0862">Zinc</keyword>
<dbReference type="VEuPathDB" id="VectorBase:MDOMA2_014655"/>
<dbReference type="AlphaFoldDB" id="A0A1I8M870"/>
<feature type="signal peptide" evidence="9">
    <location>
        <begin position="1"/>
        <end position="21"/>
    </location>
</feature>
<dbReference type="VEuPathDB" id="VectorBase:MDOA002247"/>
<dbReference type="Pfam" id="PF01431">
    <property type="entry name" value="Peptidase_M13"/>
    <property type="match status" value="1"/>
</dbReference>
<dbReference type="Pfam" id="PF05649">
    <property type="entry name" value="Peptidase_M13_N"/>
    <property type="match status" value="1"/>
</dbReference>
<dbReference type="Gene3D" id="1.10.1380.10">
    <property type="entry name" value="Neutral endopeptidase , domain2"/>
    <property type="match status" value="1"/>
</dbReference>
<gene>
    <name evidence="12" type="primary">101888914</name>
</gene>
<evidence type="ECO:0000256" key="2">
    <source>
        <dbReference type="ARBA" id="ARBA00004401"/>
    </source>
</evidence>
<keyword evidence="5" id="KW-0479">Metal-binding</keyword>
<comment type="subcellular location">
    <subcellularLocation>
        <location evidence="2">Cell membrane</location>
        <topology evidence="2">Single-pass type II membrane protein</topology>
    </subcellularLocation>
</comment>